<protein>
    <submittedName>
        <fullName evidence="1">Four helix bundle protein</fullName>
    </submittedName>
</protein>
<dbReference type="InterPro" id="IPR036583">
    <property type="entry name" value="23S_rRNA_IVS_sf"/>
</dbReference>
<name>A0A5M8FK14_9GAMM</name>
<sequence>MATIQKFEDIEVWQKARALAMAIYALSNDGQFARDFGLHDQIRRASVSIMSNIAEGFGRGGNKEFLQFLLTAKGSASEVQAQLYIALDVYHIKNEQFQSLYVLAQSTGNMIGSLIRYLAKSDNKGIKYETRSNARTGL</sequence>
<dbReference type="RefSeq" id="WP_150092929.1">
    <property type="nucleotide sequence ID" value="NZ_VWXX01000013.1"/>
</dbReference>
<dbReference type="Gene3D" id="1.20.1440.60">
    <property type="entry name" value="23S rRNA-intervening sequence"/>
    <property type="match status" value="1"/>
</dbReference>
<dbReference type="Pfam" id="PF05635">
    <property type="entry name" value="23S_rRNA_IVP"/>
    <property type="match status" value="1"/>
</dbReference>
<reference evidence="1 2" key="1">
    <citation type="submission" date="2019-09" db="EMBL/GenBank/DDBJ databases">
        <title>Whole-genome sequence of the purple sulfur bacterium Thiohalocapsa marina DSM 19078.</title>
        <authorList>
            <person name="Kyndt J.A."/>
            <person name="Meyer T.E."/>
        </authorList>
    </citation>
    <scope>NUCLEOTIDE SEQUENCE [LARGE SCALE GENOMIC DNA]</scope>
    <source>
        <strain evidence="1 2">DSM 19078</strain>
    </source>
</reference>
<dbReference type="SUPFAM" id="SSF158446">
    <property type="entry name" value="IVS-encoded protein-like"/>
    <property type="match status" value="1"/>
</dbReference>
<gene>
    <name evidence="1" type="ORF">F2Q65_09965</name>
</gene>
<dbReference type="Proteomes" id="UP000322981">
    <property type="component" value="Unassembled WGS sequence"/>
</dbReference>
<dbReference type="EMBL" id="VWXX01000013">
    <property type="protein sequence ID" value="KAA6185049.1"/>
    <property type="molecule type" value="Genomic_DNA"/>
</dbReference>
<dbReference type="NCBIfam" id="TIGR02436">
    <property type="entry name" value="four helix bundle protein"/>
    <property type="match status" value="1"/>
</dbReference>
<evidence type="ECO:0000313" key="2">
    <source>
        <dbReference type="Proteomes" id="UP000322981"/>
    </source>
</evidence>
<keyword evidence="2" id="KW-1185">Reference proteome</keyword>
<evidence type="ECO:0000313" key="1">
    <source>
        <dbReference type="EMBL" id="KAA6185049.1"/>
    </source>
</evidence>
<accession>A0A5M8FK14</accession>
<dbReference type="AlphaFoldDB" id="A0A5M8FK14"/>
<dbReference type="PANTHER" id="PTHR38471:SF2">
    <property type="entry name" value="FOUR HELIX BUNDLE PROTEIN"/>
    <property type="match status" value="1"/>
</dbReference>
<dbReference type="OrthoDB" id="160990at2"/>
<organism evidence="1 2">
    <name type="scientific">Thiohalocapsa marina</name>
    <dbReference type="NCBI Taxonomy" id="424902"/>
    <lineage>
        <taxon>Bacteria</taxon>
        <taxon>Pseudomonadati</taxon>
        <taxon>Pseudomonadota</taxon>
        <taxon>Gammaproteobacteria</taxon>
        <taxon>Chromatiales</taxon>
        <taxon>Chromatiaceae</taxon>
        <taxon>Thiohalocapsa</taxon>
    </lineage>
</organism>
<proteinExistence type="predicted"/>
<dbReference type="InterPro" id="IPR012657">
    <property type="entry name" value="23S_rRNA-intervening_sequence"/>
</dbReference>
<dbReference type="PANTHER" id="PTHR38471">
    <property type="entry name" value="FOUR HELIX BUNDLE PROTEIN"/>
    <property type="match status" value="1"/>
</dbReference>
<dbReference type="CDD" id="cd16377">
    <property type="entry name" value="23S_rRNA_IVP_like"/>
    <property type="match status" value="1"/>
</dbReference>
<comment type="caution">
    <text evidence="1">The sequence shown here is derived from an EMBL/GenBank/DDBJ whole genome shotgun (WGS) entry which is preliminary data.</text>
</comment>